<dbReference type="SUPFAM" id="SSF48264">
    <property type="entry name" value="Cytochrome P450"/>
    <property type="match status" value="1"/>
</dbReference>
<dbReference type="InterPro" id="IPR036396">
    <property type="entry name" value="Cyt_P450_sf"/>
</dbReference>
<dbReference type="Gene3D" id="3.40.30.10">
    <property type="entry name" value="Glutaredoxin"/>
    <property type="match status" value="1"/>
</dbReference>
<evidence type="ECO:0000313" key="2">
    <source>
        <dbReference type="EMBL" id="KAB1202546.1"/>
    </source>
</evidence>
<name>A0A6A1UQV0_9ROSI</name>
<dbReference type="GO" id="GO:0005506">
    <property type="term" value="F:iron ion binding"/>
    <property type="evidence" value="ECO:0007669"/>
    <property type="project" value="InterPro"/>
</dbReference>
<feature type="domain" description="Sieve element occlusion N-terminal" evidence="1">
    <location>
        <begin position="239"/>
        <end position="401"/>
    </location>
</feature>
<dbReference type="AlphaFoldDB" id="A0A6A1UQV0"/>
<reference evidence="2 3" key="1">
    <citation type="journal article" date="2019" name="Plant Biotechnol. J.">
        <title>The red bayberry genome and genetic basis of sex determination.</title>
        <authorList>
            <person name="Jia H.M."/>
            <person name="Jia H.J."/>
            <person name="Cai Q.L."/>
            <person name="Wang Y."/>
            <person name="Zhao H.B."/>
            <person name="Yang W.F."/>
            <person name="Wang G.Y."/>
            <person name="Li Y.H."/>
            <person name="Zhan D.L."/>
            <person name="Shen Y.T."/>
            <person name="Niu Q.F."/>
            <person name="Chang L."/>
            <person name="Qiu J."/>
            <person name="Zhao L."/>
            <person name="Xie H.B."/>
            <person name="Fu W.Y."/>
            <person name="Jin J."/>
            <person name="Li X.W."/>
            <person name="Jiao Y."/>
            <person name="Zhou C.C."/>
            <person name="Tu T."/>
            <person name="Chai C.Y."/>
            <person name="Gao J.L."/>
            <person name="Fan L.J."/>
            <person name="van de Weg E."/>
            <person name="Wang J.Y."/>
            <person name="Gao Z.S."/>
        </authorList>
    </citation>
    <scope>NUCLEOTIDE SEQUENCE [LARGE SCALE GENOMIC DNA]</scope>
    <source>
        <tissue evidence="2">Leaves</tissue>
    </source>
</reference>
<protein>
    <submittedName>
        <fullName evidence="2">Cytochrome P450 86B1</fullName>
    </submittedName>
</protein>
<dbReference type="PANTHER" id="PTHR33232:SF11">
    <property type="entry name" value="PROTEIN SIEVE ELEMENT OCCLUSION C"/>
    <property type="match status" value="1"/>
</dbReference>
<dbReference type="InterPro" id="IPR039299">
    <property type="entry name" value="SEOA"/>
</dbReference>
<dbReference type="Pfam" id="PF14576">
    <property type="entry name" value="SEO_N"/>
    <property type="match status" value="1"/>
</dbReference>
<organism evidence="2 3">
    <name type="scientific">Morella rubra</name>
    <name type="common">Chinese bayberry</name>
    <dbReference type="NCBI Taxonomy" id="262757"/>
    <lineage>
        <taxon>Eukaryota</taxon>
        <taxon>Viridiplantae</taxon>
        <taxon>Streptophyta</taxon>
        <taxon>Embryophyta</taxon>
        <taxon>Tracheophyta</taxon>
        <taxon>Spermatophyta</taxon>
        <taxon>Magnoliopsida</taxon>
        <taxon>eudicotyledons</taxon>
        <taxon>Gunneridae</taxon>
        <taxon>Pentapetalae</taxon>
        <taxon>rosids</taxon>
        <taxon>fabids</taxon>
        <taxon>Fagales</taxon>
        <taxon>Myricaceae</taxon>
        <taxon>Morella</taxon>
    </lineage>
</organism>
<gene>
    <name evidence="2" type="ORF">CJ030_MR8G028972</name>
</gene>
<proteinExistence type="predicted"/>
<accession>A0A6A1UQV0</accession>
<dbReference type="Proteomes" id="UP000516437">
    <property type="component" value="Chromosome 8"/>
</dbReference>
<dbReference type="GO" id="GO:0020037">
    <property type="term" value="F:heme binding"/>
    <property type="evidence" value="ECO:0007669"/>
    <property type="project" value="InterPro"/>
</dbReference>
<sequence>MSWPIMGIIPSVFLHINNIYDWVTESLIEAGGTFHFRGVWMGGYYGIVTLDPSNIEYMLKTKFKNFPKGTYYRERFYDLLGNGIFNVDDELWKEQRRIATSEMHSRRFVQHSFQNMNDLVHQKLLRVVQKLVESGVSFDFQEVLFRFTFDNICTVAFGVDPGCLSLDLPEVPFATAFEEAAELTLVRFIVPPFVWKPMRYFGIGYEKRLKEAIKIVHHFAEKTLARRKNDRIESNDRSDLLSRLIEHSEIFCKCSGEGDLHTRTMLLFESLGKYKWDAKMVLVLAAFVASYGEFRLQMQLYPRDPLAASTAMLKQWPNDLRPLTPRFNALSLLVKTMVEVTKCIIKFEGLLLPHVELDKEISVTKTYINVAAYWVVRSAFSCSSQITDLTAMKPEQIGVSELKNKVVMLLITKPELLPTEESLLLVQQTYDHPLHNKYKESYDIVWVPVPCSETWTDAEFSSFNFFSNSLPWYSIRKPWLLSSAVMNCMKQAWNYTGEPLLVVLDSKGMVTNVNAIDMAMIWGARAYPFSASREQELWEEEENWTLRLLIDDIDPLLAYWV</sequence>
<dbReference type="Gene3D" id="1.10.630.10">
    <property type="entry name" value="Cytochrome P450"/>
    <property type="match status" value="1"/>
</dbReference>
<dbReference type="EMBL" id="RXIC02000026">
    <property type="protein sequence ID" value="KAB1202546.1"/>
    <property type="molecule type" value="Genomic_DNA"/>
</dbReference>
<evidence type="ECO:0000313" key="3">
    <source>
        <dbReference type="Proteomes" id="UP000516437"/>
    </source>
</evidence>
<dbReference type="OrthoDB" id="1470350at2759"/>
<evidence type="ECO:0000259" key="1">
    <source>
        <dbReference type="Pfam" id="PF14576"/>
    </source>
</evidence>
<comment type="caution">
    <text evidence="2">The sequence shown here is derived from an EMBL/GenBank/DDBJ whole genome shotgun (WGS) entry which is preliminary data.</text>
</comment>
<dbReference type="InterPro" id="IPR027942">
    <property type="entry name" value="SEO_N"/>
</dbReference>
<dbReference type="PANTHER" id="PTHR33232">
    <property type="entry name" value="PROTEIN SIEVE ELEMENT OCCLUSION B-LIKE"/>
    <property type="match status" value="1"/>
</dbReference>
<keyword evidence="3" id="KW-1185">Reference proteome</keyword>
<dbReference type="GO" id="GO:0016705">
    <property type="term" value="F:oxidoreductase activity, acting on paired donors, with incorporation or reduction of molecular oxygen"/>
    <property type="evidence" value="ECO:0007669"/>
    <property type="project" value="InterPro"/>
</dbReference>
<dbReference type="GO" id="GO:0010088">
    <property type="term" value="P:phloem development"/>
    <property type="evidence" value="ECO:0007669"/>
    <property type="project" value="InterPro"/>
</dbReference>
<dbReference type="GO" id="GO:0004497">
    <property type="term" value="F:monooxygenase activity"/>
    <property type="evidence" value="ECO:0007669"/>
    <property type="project" value="InterPro"/>
</dbReference>